<dbReference type="OrthoDB" id="269822at2759"/>
<dbReference type="AlphaFoldDB" id="A0A381LL40"/>
<evidence type="ECO:0000256" key="1">
    <source>
        <dbReference type="ARBA" id="ARBA00001195"/>
    </source>
</evidence>
<reference evidence="10" key="1">
    <citation type="submission" date="2018-07" db="EMBL/GenBank/DDBJ databases">
        <authorList>
            <person name="Quirk P.G."/>
            <person name="Krulwich T.A."/>
        </authorList>
    </citation>
    <scope>NUCLEOTIDE SEQUENCE</scope>
    <source>
        <strain evidence="10">96224</strain>
    </source>
</reference>
<evidence type="ECO:0000256" key="3">
    <source>
        <dbReference type="ARBA" id="ARBA00022963"/>
    </source>
</evidence>
<comment type="function">
    <text evidence="6">The production of the second messenger molecules diacylglycerol (DAG) and inositol 1,4,5-trisphosphate (IP3) is mediated by activated phosphatidylinositol-specific phospholipase C enzymes.</text>
</comment>
<proteinExistence type="predicted"/>
<dbReference type="SMART" id="SM00148">
    <property type="entry name" value="PLCXc"/>
    <property type="match status" value="1"/>
</dbReference>
<gene>
    <name evidence="10" type="ORF">BGT96224V2_LOCUS6918</name>
</gene>
<comment type="catalytic activity">
    <reaction evidence="1 7">
        <text>a 1,2-diacyl-sn-glycero-3-phospho-(1D-myo-inositol-4,5-bisphosphate) + H2O = 1D-myo-inositol 1,4,5-trisphosphate + a 1,2-diacyl-sn-glycerol + H(+)</text>
        <dbReference type="Rhea" id="RHEA:33179"/>
        <dbReference type="ChEBI" id="CHEBI:15377"/>
        <dbReference type="ChEBI" id="CHEBI:15378"/>
        <dbReference type="ChEBI" id="CHEBI:17815"/>
        <dbReference type="ChEBI" id="CHEBI:58456"/>
        <dbReference type="ChEBI" id="CHEBI:203600"/>
        <dbReference type="EC" id="3.1.4.11"/>
    </reaction>
</comment>
<evidence type="ECO:0000256" key="8">
    <source>
        <dbReference type="SAM" id="MobiDB-lite"/>
    </source>
</evidence>
<dbReference type="SUPFAM" id="SSF49562">
    <property type="entry name" value="C2 domain (Calcium/lipid-binding domain, CaLB)"/>
    <property type="match status" value="1"/>
</dbReference>
<dbReference type="SUPFAM" id="SSF51695">
    <property type="entry name" value="PLC-like phosphodiesterases"/>
    <property type="match status" value="1"/>
</dbReference>
<dbReference type="PANTHER" id="PTHR10336:SF82">
    <property type="entry name" value="PHOSPHOINOSITIDE PHOSPHOLIPASE C"/>
    <property type="match status" value="1"/>
</dbReference>
<dbReference type="SMART" id="SM00149">
    <property type="entry name" value="PLCYc"/>
    <property type="match status" value="1"/>
</dbReference>
<dbReference type="InterPro" id="IPR035892">
    <property type="entry name" value="C2_domain_sf"/>
</dbReference>
<feature type="compositionally biased region" description="Low complexity" evidence="8">
    <location>
        <begin position="220"/>
        <end position="234"/>
    </location>
</feature>
<dbReference type="EC" id="3.1.4.11" evidence="7"/>
<evidence type="ECO:0000259" key="9">
    <source>
        <dbReference type="PROSITE" id="PS50008"/>
    </source>
</evidence>
<evidence type="ECO:0000256" key="5">
    <source>
        <dbReference type="ARBA" id="ARBA00023224"/>
    </source>
</evidence>
<feature type="compositionally biased region" description="Polar residues" evidence="8">
    <location>
        <begin position="358"/>
        <end position="377"/>
    </location>
</feature>
<dbReference type="GO" id="GO:0051209">
    <property type="term" value="P:release of sequestered calcium ion into cytosol"/>
    <property type="evidence" value="ECO:0007669"/>
    <property type="project" value="TreeGrafter"/>
</dbReference>
<feature type="region of interest" description="Disordered" evidence="8">
    <location>
        <begin position="211"/>
        <end position="237"/>
    </location>
</feature>
<sequence>MIPLTKPQRNPKDGAEMMQSDPIHELSLTPLLLEHFRSIFNTLRKKDFYLSKSRFQAWLSTVQETPSIILDQEEYSFDDWLQTTYQTGALEALENPKPKDLSRPLSNYYISSSHNTYLSGNQLLSKSQTSAYKKVLRRGCRCIEIDVHNGESSNRSSRTYSQNSSFSPDIIQSSDTGSITSTKASSITEDWHSNSERRKYRLGLGRLFHPSDIQSRNDVSSSAESSPSHSRSSSLRNKIIPGEPIVKHGWTLTAPVGFRAVCETIGHEAFKTSELPVIVSLEVHADHEQQEIMVDIMREVWGTMLVEAPSGDNNPHERIPRLEEFKKRILVKVKRGRPDKQELLVVSRDGSSPPAYASTKNLTDGVSTPETENLTSSSKKKPKVCENLGKLGIYTQSEHFTSFKDPSATTPSHIFSISESDILNLSKSQRLEMFTHNRNYIIRTYPSPKRIDSSNPNPTTFWRQGIQIVAMNWQKLDESIMLNEGMFSGEQGWVLKPPGFRSESKGIIPYKSIELNITLLAGQNIPVPPDTTVEEFHPYIHCELHAEKEVSTTSDGHTSSTFKLKSSYQQGDLLNFGKGYSMKFNSGGRLIEEISFLRFKVEDSRYMQDNLAGWACIRLDRLQSGYRFVRLLDAKARSTRGLLFVKIEKWYSK</sequence>
<dbReference type="InterPro" id="IPR001711">
    <property type="entry name" value="PLipase_C_Pinositol-sp_Y"/>
</dbReference>
<dbReference type="Gene3D" id="2.60.40.150">
    <property type="entry name" value="C2 domain"/>
    <property type="match status" value="1"/>
</dbReference>
<dbReference type="FunFam" id="3.20.20.190:FF:000039">
    <property type="entry name" value="Phosphoinositide phospholipase C"/>
    <property type="match status" value="1"/>
</dbReference>
<keyword evidence="5" id="KW-0807">Transducer</keyword>
<feature type="region of interest" description="Disordered" evidence="8">
    <location>
        <begin position="151"/>
        <end position="192"/>
    </location>
</feature>
<dbReference type="Pfam" id="PF00387">
    <property type="entry name" value="PI-PLC-Y"/>
    <property type="match status" value="1"/>
</dbReference>
<dbReference type="PRINTS" id="PR00390">
    <property type="entry name" value="PHPHLIPASEC"/>
</dbReference>
<feature type="non-terminal residue" evidence="10">
    <location>
        <position position="653"/>
    </location>
</feature>
<dbReference type="CDD" id="cd00275">
    <property type="entry name" value="C2_PLC_like"/>
    <property type="match status" value="1"/>
</dbReference>
<dbReference type="PANTHER" id="PTHR10336">
    <property type="entry name" value="PHOSPHOINOSITIDE-SPECIFIC PHOSPHOLIPASE C FAMILY PROTEIN"/>
    <property type="match status" value="1"/>
</dbReference>
<evidence type="ECO:0000256" key="4">
    <source>
        <dbReference type="ARBA" id="ARBA00023098"/>
    </source>
</evidence>
<evidence type="ECO:0000256" key="7">
    <source>
        <dbReference type="RuleBase" id="RU361133"/>
    </source>
</evidence>
<dbReference type="EMBL" id="UIGY01000247">
    <property type="protein sequence ID" value="SUZ13761.1"/>
    <property type="molecule type" value="Genomic_DNA"/>
</dbReference>
<feature type="region of interest" description="Disordered" evidence="8">
    <location>
        <begin position="347"/>
        <end position="381"/>
    </location>
</feature>
<dbReference type="InterPro" id="IPR001192">
    <property type="entry name" value="PI-PLC_fam"/>
</dbReference>
<keyword evidence="4 7" id="KW-0443">Lipid metabolism</keyword>
<dbReference type="Pfam" id="PF00388">
    <property type="entry name" value="PI-PLC-X"/>
    <property type="match status" value="1"/>
</dbReference>
<evidence type="ECO:0000256" key="6">
    <source>
        <dbReference type="ARBA" id="ARBA00059664"/>
    </source>
</evidence>
<name>A0A381LL40_BLUGR</name>
<accession>A0A381LL40</accession>
<keyword evidence="2 7" id="KW-0378">Hydrolase</keyword>
<dbReference type="PROSITE" id="PS50007">
    <property type="entry name" value="PIPLC_X_DOMAIN"/>
    <property type="match status" value="1"/>
</dbReference>
<evidence type="ECO:0000256" key="2">
    <source>
        <dbReference type="ARBA" id="ARBA00022801"/>
    </source>
</evidence>
<keyword evidence="3 7" id="KW-0442">Lipid degradation</keyword>
<dbReference type="InterPro" id="IPR017946">
    <property type="entry name" value="PLC-like_Pdiesterase_TIM-brl"/>
</dbReference>
<dbReference type="Gene3D" id="3.20.20.190">
    <property type="entry name" value="Phosphatidylinositol (PI) phosphodiesterase"/>
    <property type="match status" value="2"/>
</dbReference>
<dbReference type="GO" id="GO:0016042">
    <property type="term" value="P:lipid catabolic process"/>
    <property type="evidence" value="ECO:0007669"/>
    <property type="project" value="UniProtKB-KW"/>
</dbReference>
<dbReference type="PROSITE" id="PS50008">
    <property type="entry name" value="PIPLC_Y_DOMAIN"/>
    <property type="match status" value="1"/>
</dbReference>
<dbReference type="GO" id="GO:0048015">
    <property type="term" value="P:phosphatidylinositol-mediated signaling"/>
    <property type="evidence" value="ECO:0007669"/>
    <property type="project" value="TreeGrafter"/>
</dbReference>
<dbReference type="GO" id="GO:0004435">
    <property type="term" value="F:phosphatidylinositol-4,5-bisphosphate phospholipase C activity"/>
    <property type="evidence" value="ECO:0007669"/>
    <property type="project" value="UniProtKB-EC"/>
</dbReference>
<feature type="compositionally biased region" description="Polar residues" evidence="8">
    <location>
        <begin position="151"/>
        <end position="188"/>
    </location>
</feature>
<evidence type="ECO:0000313" key="10">
    <source>
        <dbReference type="EMBL" id="SUZ13761.1"/>
    </source>
</evidence>
<organism evidence="10">
    <name type="scientific">Blumeria graminis f. sp. tritici 96224</name>
    <dbReference type="NCBI Taxonomy" id="1268274"/>
    <lineage>
        <taxon>Eukaryota</taxon>
        <taxon>Fungi</taxon>
        <taxon>Dikarya</taxon>
        <taxon>Ascomycota</taxon>
        <taxon>Pezizomycotina</taxon>
        <taxon>Leotiomycetes</taxon>
        <taxon>Erysiphales</taxon>
        <taxon>Erysiphaceae</taxon>
        <taxon>Blumeria</taxon>
    </lineage>
</organism>
<dbReference type="InterPro" id="IPR000909">
    <property type="entry name" value="PLipase_C_PInositol-sp_X_dom"/>
</dbReference>
<feature type="domain" description="PI-PLC Y-box" evidence="9">
    <location>
        <begin position="388"/>
        <end position="501"/>
    </location>
</feature>
<protein>
    <recommendedName>
        <fullName evidence="7">Phosphoinositide phospholipase C</fullName>
        <ecNumber evidence="7">3.1.4.11</ecNumber>
    </recommendedName>
</protein>